<gene>
    <name evidence="2" type="ORF">FOC4_g10004189</name>
</gene>
<dbReference type="PANTHER" id="PTHR46224:SF6">
    <property type="entry name" value="ANKYRIN REPEAT FAMILY PROTEIN"/>
    <property type="match status" value="1"/>
</dbReference>
<protein>
    <recommendedName>
        <fullName evidence="1">Protein kinase domain-containing protein</fullName>
    </recommendedName>
</protein>
<dbReference type="InterPro" id="IPR036770">
    <property type="entry name" value="Ankyrin_rpt-contain_sf"/>
</dbReference>
<dbReference type="CDD" id="cd00180">
    <property type="entry name" value="PKc"/>
    <property type="match status" value="1"/>
</dbReference>
<dbReference type="InterPro" id="IPR011009">
    <property type="entry name" value="Kinase-like_dom_sf"/>
</dbReference>
<dbReference type="PROSITE" id="PS50011">
    <property type="entry name" value="PROTEIN_KINASE_DOM"/>
    <property type="match status" value="1"/>
</dbReference>
<dbReference type="Proteomes" id="UP000016929">
    <property type="component" value="Unassembled WGS sequence"/>
</dbReference>
<dbReference type="InterPro" id="IPR002110">
    <property type="entry name" value="Ankyrin_rpt"/>
</dbReference>
<dbReference type="OrthoDB" id="4062651at2759"/>
<dbReference type="GO" id="GO:0005524">
    <property type="term" value="F:ATP binding"/>
    <property type="evidence" value="ECO:0007669"/>
    <property type="project" value="InterPro"/>
</dbReference>
<dbReference type="Gene3D" id="1.10.510.10">
    <property type="entry name" value="Transferase(Phosphotransferase) domain 1"/>
    <property type="match status" value="1"/>
</dbReference>
<feature type="domain" description="Protein kinase" evidence="1">
    <location>
        <begin position="73"/>
        <end position="376"/>
    </location>
</feature>
<dbReference type="InterPro" id="IPR008271">
    <property type="entry name" value="Ser/Thr_kinase_AS"/>
</dbReference>
<dbReference type="STRING" id="1229665.N1S801"/>
<dbReference type="SUPFAM" id="SSF48403">
    <property type="entry name" value="Ankyrin repeat"/>
    <property type="match status" value="2"/>
</dbReference>
<accession>N1S801</accession>
<organism evidence="2 3">
    <name type="scientific">Fusarium oxysporum f. sp. cubense (strain race 4)</name>
    <name type="common">Panama disease fungus</name>
    <dbReference type="NCBI Taxonomy" id="2502994"/>
    <lineage>
        <taxon>Eukaryota</taxon>
        <taxon>Fungi</taxon>
        <taxon>Dikarya</taxon>
        <taxon>Ascomycota</taxon>
        <taxon>Pezizomycotina</taxon>
        <taxon>Sordariomycetes</taxon>
        <taxon>Hypocreomycetidae</taxon>
        <taxon>Hypocreales</taxon>
        <taxon>Nectriaceae</taxon>
        <taxon>Fusarium</taxon>
        <taxon>Fusarium oxysporum species complex</taxon>
    </lineage>
</organism>
<keyword evidence="3" id="KW-1185">Reference proteome</keyword>
<dbReference type="InterPro" id="IPR051616">
    <property type="entry name" value="Cul2-RING_E3_ligase_SR"/>
</dbReference>
<name>N1S801_FUSC4</name>
<reference evidence="3" key="2">
    <citation type="journal article" date="2014" name="PLoS ONE">
        <title>Genome and Transcriptome Analysis of the Fungal Pathogen Fusarium oxysporum f. sp. cubense Causing Banana Vascular Wilt Disease.</title>
        <authorList>
            <person name="Guo L."/>
            <person name="Han L."/>
            <person name="Yang L."/>
            <person name="Zeng H."/>
            <person name="Fan D."/>
            <person name="Zhu Y."/>
            <person name="Feng Y."/>
            <person name="Wang G."/>
            <person name="Peng C."/>
            <person name="Jiang X."/>
            <person name="Zhou D."/>
            <person name="Ni P."/>
            <person name="Liang C."/>
            <person name="Liu L."/>
            <person name="Wang J."/>
            <person name="Mao C."/>
            <person name="Fang X."/>
            <person name="Peng M."/>
            <person name="Huang J."/>
        </authorList>
    </citation>
    <scope>NUCLEOTIDE SEQUENCE [LARGE SCALE GENOMIC DNA]</scope>
    <source>
        <strain evidence="3">race 4</strain>
    </source>
</reference>
<dbReference type="SMART" id="SM00248">
    <property type="entry name" value="ANK"/>
    <property type="match status" value="9"/>
</dbReference>
<dbReference type="SMART" id="SM00220">
    <property type="entry name" value="S_TKc"/>
    <property type="match status" value="1"/>
</dbReference>
<dbReference type="Pfam" id="PF00069">
    <property type="entry name" value="Pkinase"/>
    <property type="match status" value="1"/>
</dbReference>
<dbReference type="PROSITE" id="PS00108">
    <property type="entry name" value="PROTEIN_KINASE_ST"/>
    <property type="match status" value="1"/>
</dbReference>
<sequence>METIIDPFSQILWQDPSILPADSVQLQPVEEQVKEQLNRNENRFPTFVAHVSSLEKKGRGTETVFIDEYIQGFTERSFIDRGATFSVERAIAIPNPQTTSSAPAVIRQQRVVALKTVRIQSQSDELPKAGWDHVLLEIRALLHETLRYHPNIVRLVGLCWGPNGASGSVYPQLVIEHTEHGTLEDLQSNSKSPLAFAVKQKLLYDAGKGLSIIHACSIIHGDIKRQNVLIFADKSSHGPYMAKLADFGGAVYGSEKHDSYRFICKTPRYAAPETDGIVTAEAAKLCDVYSFGLLVCETFADGDLTSLHYEFRARREASGSSVTLAQLKQSGRLLHRATSMIQDYFDMREINQDYRSLAKAQAALRGIPLSEIDEYLSNVDQMNRKWKEVEDNEPPGKHGISADGAGLFLGTVGATYDPQNNTPGFRSLVKAPVNPGFVFEPEKLKKVLSWEQQEHILQALQAISDSGDQSRDVELHKLFAAWFLFRCHIAEFGTALDPERACAALRRAASDAVTGSDDSSGFEYLAASCVWRVSQALGQTPPELLAVFPSSLTWATLRGGWQAGQDLADSLPLLSDELRENATQAYSTARKLANYYSGVPGSLAFLPRHLKRDFHVDDVDQLQQELKEELRGDYEESLKAAPVTDENGQVNHFDTIFVNSRGHGVLHMAAARGQAKTIDHLITTFKLNIDLPNQDCEETPLVCACRNAHLEASLALLRHGADPKGHPLGQDTPLHWLWKFEKEEMMPMAKGLLDAGALIDAASGGMRAEVLKAHADWEGTMSISTTPLGRCVLFQNIHAAEMLIELGADPLIEVDGKSPFQLAALLAFPKFLRLFLIQGYSQSKIPGLFGGFDDLTLLKMTQEQKVGNRDTFSLLSRLIRNGPRYSSDVEETLAIFKGQRELLGNADSSTGSSGEALCMQIRLGNPDIVEALLKMGHNPSGSPDNRPMREAILLNDERVFRLLRDYGCDIESYTELPGTLLHDSATRPASSPPGTVIAEELIASGVSVMDHPAGTRPPVVEAILHGYFDLANLLIQHGAQIGSPYQLGTDLPRISILKELLEQRTETSLSILQSLLRPNDTTADHESMLRHDEQFDFIVDHIGDAEEQKSAWIILATSPPARKNVVEAEIYMAQVQCMLSENSPFATKECINFDHPKFGTALCRAALFQNHFLVGKLLLSGADPNIRFRQNFGPAQRYFGDGSPISLALGCYEVAIEGWSETVPDTMLEDMRSVINELESIPDYPEEALTRGEILRKRHEDTLRLRDDGLAMQSQMANMNLEQGPVDLSNMSAVQAPELEESQREMFQATETIIRWMFDSQRYGTIGRAEMARMAEGENA</sequence>
<proteinExistence type="predicted"/>
<dbReference type="Pfam" id="PF12796">
    <property type="entry name" value="Ank_2"/>
    <property type="match status" value="1"/>
</dbReference>
<dbReference type="GO" id="GO:0004672">
    <property type="term" value="F:protein kinase activity"/>
    <property type="evidence" value="ECO:0007669"/>
    <property type="project" value="InterPro"/>
</dbReference>
<evidence type="ECO:0000259" key="1">
    <source>
        <dbReference type="PROSITE" id="PS50011"/>
    </source>
</evidence>
<dbReference type="InterPro" id="IPR000719">
    <property type="entry name" value="Prot_kinase_dom"/>
</dbReference>
<dbReference type="HOGENOM" id="CLU_003888_0_0_1"/>
<dbReference type="EMBL" id="KB726264">
    <property type="protein sequence ID" value="EMT72712.1"/>
    <property type="molecule type" value="Genomic_DNA"/>
</dbReference>
<evidence type="ECO:0000313" key="3">
    <source>
        <dbReference type="Proteomes" id="UP000016929"/>
    </source>
</evidence>
<dbReference type="SUPFAM" id="SSF56112">
    <property type="entry name" value="Protein kinase-like (PK-like)"/>
    <property type="match status" value="1"/>
</dbReference>
<reference evidence="3" key="1">
    <citation type="submission" date="2012-09" db="EMBL/GenBank/DDBJ databases">
        <title>Genome sequencing and comparative transcriptomics of race 1 and race 4 of banana pathogen: Fusarium oxysporum f. sp. cubense.</title>
        <authorList>
            <person name="Fang X."/>
            <person name="Huang J."/>
        </authorList>
    </citation>
    <scope>NUCLEOTIDE SEQUENCE [LARGE SCALE GENOMIC DNA]</scope>
    <source>
        <strain evidence="3">race 4</strain>
    </source>
</reference>
<dbReference type="Gene3D" id="1.25.40.20">
    <property type="entry name" value="Ankyrin repeat-containing domain"/>
    <property type="match status" value="2"/>
</dbReference>
<dbReference type="PANTHER" id="PTHR46224">
    <property type="entry name" value="ANKYRIN REPEAT FAMILY PROTEIN"/>
    <property type="match status" value="1"/>
</dbReference>
<evidence type="ECO:0000313" key="2">
    <source>
        <dbReference type="EMBL" id="EMT72712.1"/>
    </source>
</evidence>